<comment type="caution">
    <text evidence="1">The sequence shown here is derived from an EMBL/GenBank/DDBJ whole genome shotgun (WGS) entry which is preliminary data.</text>
</comment>
<organism evidence="1 2">
    <name type="scientific">Streptomyces natalensis ATCC 27448</name>
    <dbReference type="NCBI Taxonomy" id="1240678"/>
    <lineage>
        <taxon>Bacteria</taxon>
        <taxon>Bacillati</taxon>
        <taxon>Actinomycetota</taxon>
        <taxon>Actinomycetes</taxon>
        <taxon>Kitasatosporales</taxon>
        <taxon>Streptomycetaceae</taxon>
        <taxon>Streptomyces</taxon>
    </lineage>
</organism>
<evidence type="ECO:0008006" key="3">
    <source>
        <dbReference type="Google" id="ProtNLM"/>
    </source>
</evidence>
<protein>
    <recommendedName>
        <fullName evidence="3">Capsid maturation protease</fullName>
    </recommendedName>
</protein>
<name>A0A0D7CEM7_9ACTN</name>
<evidence type="ECO:0000313" key="1">
    <source>
        <dbReference type="EMBL" id="KIZ14516.1"/>
    </source>
</evidence>
<dbReference type="Pfam" id="PF25310">
    <property type="entry name" value="VG15"/>
    <property type="match status" value="1"/>
</dbReference>
<proteinExistence type="predicted"/>
<dbReference type="PATRIC" id="fig|1240678.4.peg.7722"/>
<dbReference type="InterPro" id="IPR057369">
    <property type="entry name" value="VG15"/>
</dbReference>
<sequence length="328" mass="36010">MPQQREVSRLLEDHQRVQARIGAGVSAQALAAWSRVSPTSLTASATAWLASILTVIRRERTRSREAAASVYRLHRALETGYTLPPLAGDGAGDSVTLGELREDWAQYTDAPHVERPDDEEAVQVEEIEWPEEDTAGQDAAAQTSLVVTGPVRAQQGIERVSGGDQRGRLDDADFLEELESVMGDAGTGSAGAADREALRGGRDLLRDASRADPRVIGWARVTDGDPCSWCAMLASRGAVYRSREIAGIRGRTGRGMAPVEDPEDLQKYHDQCHCQTVPVYSRTAFLPDASAQYAQDWRRVTQGLAGAEARAAWRRHIDSQRRERRRTI</sequence>
<dbReference type="RefSeq" id="WP_030066745.1">
    <property type="nucleotide sequence ID" value="NZ_JRKI01000061.1"/>
</dbReference>
<dbReference type="AlphaFoldDB" id="A0A0D7CEM7"/>
<accession>A0A0D7CEM7</accession>
<dbReference type="EMBL" id="JRKI01000061">
    <property type="protein sequence ID" value="KIZ14516.1"/>
    <property type="molecule type" value="Genomic_DNA"/>
</dbReference>
<dbReference type="Proteomes" id="UP000032458">
    <property type="component" value="Unassembled WGS sequence"/>
</dbReference>
<evidence type="ECO:0000313" key="2">
    <source>
        <dbReference type="Proteomes" id="UP000032458"/>
    </source>
</evidence>
<reference evidence="1 2" key="1">
    <citation type="submission" date="2014-09" db="EMBL/GenBank/DDBJ databases">
        <title>Draft genome sequence of Streptomyces natalensis ATCC 27448, producer of the antifungal pimaricin.</title>
        <authorList>
            <person name="Mendes M.V."/>
            <person name="Beites T."/>
            <person name="Pires S."/>
            <person name="Santos C.L."/>
            <person name="Moradas-Ferreira P."/>
        </authorList>
    </citation>
    <scope>NUCLEOTIDE SEQUENCE [LARGE SCALE GENOMIC DNA]</scope>
    <source>
        <strain evidence="1 2">ATCC 27448</strain>
    </source>
</reference>
<keyword evidence="2" id="KW-1185">Reference proteome</keyword>
<gene>
    <name evidence="1" type="ORF">SNA_36240</name>
</gene>